<keyword evidence="2" id="KW-1185">Reference proteome</keyword>
<accession>A0A445GEG2</accession>
<dbReference type="EMBL" id="QZWG01000016">
    <property type="protein sequence ID" value="RZB59637.1"/>
    <property type="molecule type" value="Genomic_DNA"/>
</dbReference>
<sequence length="95" mass="11008">LKCQQEIIQTITSFAREEIQDREFKEIPKSSPIPSFHSLPSYIPHFPLLPSASMFSSSHANHASHYMLSLLHSMDQWPHVLALDLILLYLFQFVK</sequence>
<evidence type="ECO:0000313" key="2">
    <source>
        <dbReference type="Proteomes" id="UP000289340"/>
    </source>
</evidence>
<organism evidence="1 2">
    <name type="scientific">Glycine soja</name>
    <name type="common">Wild soybean</name>
    <dbReference type="NCBI Taxonomy" id="3848"/>
    <lineage>
        <taxon>Eukaryota</taxon>
        <taxon>Viridiplantae</taxon>
        <taxon>Streptophyta</taxon>
        <taxon>Embryophyta</taxon>
        <taxon>Tracheophyta</taxon>
        <taxon>Spermatophyta</taxon>
        <taxon>Magnoliopsida</taxon>
        <taxon>eudicotyledons</taxon>
        <taxon>Gunneridae</taxon>
        <taxon>Pentapetalae</taxon>
        <taxon>rosids</taxon>
        <taxon>fabids</taxon>
        <taxon>Fabales</taxon>
        <taxon>Fabaceae</taxon>
        <taxon>Papilionoideae</taxon>
        <taxon>50 kb inversion clade</taxon>
        <taxon>NPAAA clade</taxon>
        <taxon>indigoferoid/millettioid clade</taxon>
        <taxon>Phaseoleae</taxon>
        <taxon>Glycine</taxon>
        <taxon>Glycine subgen. Soja</taxon>
    </lineage>
</organism>
<evidence type="ECO:0000313" key="1">
    <source>
        <dbReference type="EMBL" id="RZB59637.1"/>
    </source>
</evidence>
<protein>
    <submittedName>
        <fullName evidence="1">Uncharacterized protein</fullName>
    </submittedName>
</protein>
<proteinExistence type="predicted"/>
<feature type="non-terminal residue" evidence="1">
    <location>
        <position position="1"/>
    </location>
</feature>
<gene>
    <name evidence="1" type="ORF">D0Y65_042732</name>
</gene>
<reference evidence="1 2" key="1">
    <citation type="submission" date="2018-09" db="EMBL/GenBank/DDBJ databases">
        <title>A high-quality reference genome of wild soybean provides a powerful tool to mine soybean genomes.</title>
        <authorList>
            <person name="Xie M."/>
            <person name="Chung C.Y.L."/>
            <person name="Li M.-W."/>
            <person name="Wong F.-L."/>
            <person name="Chan T.-F."/>
            <person name="Lam H.-M."/>
        </authorList>
    </citation>
    <scope>NUCLEOTIDE SEQUENCE [LARGE SCALE GENOMIC DNA]</scope>
    <source>
        <strain evidence="2">cv. W05</strain>
        <tissue evidence="1">Hypocotyl of etiolated seedlings</tissue>
    </source>
</reference>
<comment type="caution">
    <text evidence="1">The sequence shown here is derived from an EMBL/GenBank/DDBJ whole genome shotgun (WGS) entry which is preliminary data.</text>
</comment>
<name>A0A445GEG2_GLYSO</name>
<dbReference type="Proteomes" id="UP000289340">
    <property type="component" value="Chromosome 16"/>
</dbReference>
<dbReference type="AlphaFoldDB" id="A0A445GEG2"/>